<sequence length="100" mass="11010">MSPSVARVGDLSLGGSPRRRQTSIAVALLKSKESVSRWVSSMATKLSLVASPPIERIVNGTRRRNLKADEYIWYRNIGLDSLATHKSHVLRASVSRTHGL</sequence>
<evidence type="ECO:0000313" key="2">
    <source>
        <dbReference type="Proteomes" id="UP000712281"/>
    </source>
</evidence>
<reference evidence="1" key="1">
    <citation type="submission" date="2019-12" db="EMBL/GenBank/DDBJ databases">
        <title>Genome sequencing and annotation of Brassica cretica.</title>
        <authorList>
            <person name="Studholme D.J."/>
            <person name="Sarris P.F."/>
        </authorList>
    </citation>
    <scope>NUCLEOTIDE SEQUENCE</scope>
    <source>
        <strain evidence="1">PFS-001/15</strain>
        <tissue evidence="1">Leaf</tissue>
    </source>
</reference>
<protein>
    <submittedName>
        <fullName evidence="1">Uncharacterized protein</fullName>
    </submittedName>
</protein>
<accession>A0A8S9H4P3</accession>
<comment type="caution">
    <text evidence="1">The sequence shown here is derived from an EMBL/GenBank/DDBJ whole genome shotgun (WGS) entry which is preliminary data.</text>
</comment>
<dbReference type="EMBL" id="QGKW02001988">
    <property type="protein sequence ID" value="KAF2551834.1"/>
    <property type="molecule type" value="Genomic_DNA"/>
</dbReference>
<evidence type="ECO:0000313" key="1">
    <source>
        <dbReference type="EMBL" id="KAF2551834.1"/>
    </source>
</evidence>
<dbReference type="Proteomes" id="UP000712281">
    <property type="component" value="Unassembled WGS sequence"/>
</dbReference>
<dbReference type="AlphaFoldDB" id="A0A8S9H4P3"/>
<gene>
    <name evidence="1" type="ORF">F2Q68_00035388</name>
</gene>
<name>A0A8S9H4P3_BRACR</name>
<proteinExistence type="predicted"/>
<organism evidence="1 2">
    <name type="scientific">Brassica cretica</name>
    <name type="common">Mustard</name>
    <dbReference type="NCBI Taxonomy" id="69181"/>
    <lineage>
        <taxon>Eukaryota</taxon>
        <taxon>Viridiplantae</taxon>
        <taxon>Streptophyta</taxon>
        <taxon>Embryophyta</taxon>
        <taxon>Tracheophyta</taxon>
        <taxon>Spermatophyta</taxon>
        <taxon>Magnoliopsida</taxon>
        <taxon>eudicotyledons</taxon>
        <taxon>Gunneridae</taxon>
        <taxon>Pentapetalae</taxon>
        <taxon>rosids</taxon>
        <taxon>malvids</taxon>
        <taxon>Brassicales</taxon>
        <taxon>Brassicaceae</taxon>
        <taxon>Brassiceae</taxon>
        <taxon>Brassica</taxon>
    </lineage>
</organism>